<evidence type="ECO:0000313" key="1">
    <source>
        <dbReference type="EMBL" id="GES95319.1"/>
    </source>
</evidence>
<dbReference type="EMBL" id="BLAL01000242">
    <property type="protein sequence ID" value="GES95319.1"/>
    <property type="molecule type" value="Genomic_DNA"/>
</dbReference>
<proteinExistence type="predicted"/>
<reference evidence="1" key="1">
    <citation type="submission" date="2019-10" db="EMBL/GenBank/DDBJ databases">
        <title>Conservation and host-specific expression of non-tandemly repeated heterogenous ribosome RNA gene in arbuscular mycorrhizal fungi.</title>
        <authorList>
            <person name="Maeda T."/>
            <person name="Kobayashi Y."/>
            <person name="Nakagawa T."/>
            <person name="Ezawa T."/>
            <person name="Yamaguchi K."/>
            <person name="Bino T."/>
            <person name="Nishimoto Y."/>
            <person name="Shigenobu S."/>
            <person name="Kawaguchi M."/>
        </authorList>
    </citation>
    <scope>NUCLEOTIDE SEQUENCE</scope>
    <source>
        <strain evidence="1">HR1</strain>
    </source>
</reference>
<organism evidence="1 2">
    <name type="scientific">Rhizophagus clarus</name>
    <dbReference type="NCBI Taxonomy" id="94130"/>
    <lineage>
        <taxon>Eukaryota</taxon>
        <taxon>Fungi</taxon>
        <taxon>Fungi incertae sedis</taxon>
        <taxon>Mucoromycota</taxon>
        <taxon>Glomeromycotina</taxon>
        <taxon>Glomeromycetes</taxon>
        <taxon>Glomerales</taxon>
        <taxon>Glomeraceae</taxon>
        <taxon>Rhizophagus</taxon>
    </lineage>
</organism>
<accession>A0A8H3LYC1</accession>
<name>A0A8H3LYC1_9GLOM</name>
<comment type="caution">
    <text evidence="1">The sequence shown here is derived from an EMBL/GenBank/DDBJ whole genome shotgun (WGS) entry which is preliminary data.</text>
</comment>
<evidence type="ECO:0000313" key="2">
    <source>
        <dbReference type="Proteomes" id="UP000615446"/>
    </source>
</evidence>
<dbReference type="Proteomes" id="UP000615446">
    <property type="component" value="Unassembled WGS sequence"/>
</dbReference>
<dbReference type="AlphaFoldDB" id="A0A8H3LYC1"/>
<protein>
    <submittedName>
        <fullName evidence="1">Uncharacterized protein</fullName>
    </submittedName>
</protein>
<sequence>MLRDSPCGCTTEHCVESLSWSLYGATNRVPEFFFHAKACQMFDVEWCALARTREPEDVAGCALWEDCKLDNCDIRSERALALKLLLVIRTRNEFSKFWNAQESVDHGFSVVDGLDSDFSIEFWNETAPKLKELRLQTKIHFRWISMDKVLRIVLGDEKRRFKFWRTYSLEMNNKLTK</sequence>
<gene>
    <name evidence="1" type="ORF">RCL2_002199600</name>
</gene>